<dbReference type="AlphaFoldDB" id="A0A7C2K239"/>
<comment type="caution">
    <text evidence="1">The sequence shown here is derived from an EMBL/GenBank/DDBJ whole genome shotgun (WGS) entry which is preliminary data.</text>
</comment>
<dbReference type="InterPro" id="IPR013320">
    <property type="entry name" value="ConA-like_dom_sf"/>
</dbReference>
<dbReference type="EMBL" id="DSOL01000008">
    <property type="protein sequence ID" value="HEN27144.1"/>
    <property type="molecule type" value="Genomic_DNA"/>
</dbReference>
<evidence type="ECO:0008006" key="3">
    <source>
        <dbReference type="Google" id="ProtNLM"/>
    </source>
</evidence>
<reference evidence="1" key="1">
    <citation type="journal article" date="2020" name="mSystems">
        <title>Genome- and Community-Level Interaction Insights into Carbon Utilization and Element Cycling Functions of Hydrothermarchaeota in Hydrothermal Sediment.</title>
        <authorList>
            <person name="Zhou Z."/>
            <person name="Liu Y."/>
            <person name="Xu W."/>
            <person name="Pan J."/>
            <person name="Luo Z.H."/>
            <person name="Li M."/>
        </authorList>
    </citation>
    <scope>NUCLEOTIDE SEQUENCE [LARGE SCALE GENOMIC DNA]</scope>
    <source>
        <strain evidence="1">SpSt-34</strain>
        <strain evidence="2">SpSt-69</strain>
    </source>
</reference>
<accession>A0A7C2K239</accession>
<dbReference type="EMBL" id="DTDJ01000018">
    <property type="protein sequence ID" value="HGL17091.1"/>
    <property type="molecule type" value="Genomic_DNA"/>
</dbReference>
<dbReference type="SUPFAM" id="SSF49899">
    <property type="entry name" value="Concanavalin A-like lectins/glucanases"/>
    <property type="match status" value="1"/>
</dbReference>
<gene>
    <name evidence="1" type="ORF">ENQ77_00405</name>
    <name evidence="2" type="ORF">ENU66_01960</name>
</gene>
<proteinExistence type="predicted"/>
<evidence type="ECO:0000313" key="2">
    <source>
        <dbReference type="EMBL" id="HGL17091.1"/>
    </source>
</evidence>
<sequence length="250" mass="29665">MVLFLILFVLNTYNFEFFGYRWKTFENYDERSKNQFTSQMLEKTRRALIFRAEVKSTDTGLVYLSSGIISEKPFSYGTFIFTVEGDLSNLKDACFAPFLYDFQAGTFEVDMEFSKWGNPLYPSGNYGIIRQFGNWKKPDSVKRVIERFPIKLRKKSITRHYIYWYPDSVVFKSCEVKKDKEKPIKKWVVTDKIFIPNKPMYVEIYLWWPKRPKNLVHHEIKVIDFKYIPLRGASYKGLFPGPSKVPQVSH</sequence>
<evidence type="ECO:0000313" key="1">
    <source>
        <dbReference type="EMBL" id="HEN27144.1"/>
    </source>
</evidence>
<name>A0A7C2K239_UNCW3</name>
<organism evidence="1">
    <name type="scientific">candidate division WOR-3 bacterium</name>
    <dbReference type="NCBI Taxonomy" id="2052148"/>
    <lineage>
        <taxon>Bacteria</taxon>
        <taxon>Bacteria division WOR-3</taxon>
    </lineage>
</organism>
<protein>
    <recommendedName>
        <fullName evidence="3">GH16 domain-containing protein</fullName>
    </recommendedName>
</protein>